<reference evidence="1" key="1">
    <citation type="submission" date="2021-06" db="EMBL/GenBank/DDBJ databases">
        <authorList>
            <person name="Gannon L."/>
            <person name="Redgwell R T."/>
            <person name="Michniewski S."/>
            <person name="Harrison D C."/>
            <person name="Millard A."/>
        </authorList>
    </citation>
    <scope>NUCLEOTIDE SEQUENCE</scope>
</reference>
<dbReference type="EMBL" id="OU342829">
    <property type="protein sequence ID" value="CAG7579907.1"/>
    <property type="molecule type" value="Genomic_DNA"/>
</dbReference>
<name>A0A8D9C9I0_9VIRU</name>
<sequence length="80" mass="9102">MKKFSEYNEDSINENKVYNRYMELSDKLFLELKGILKAEGHDITEGDKVDTFLAEMSEDIAKGVVDPKTIEVSGQQSLDL</sequence>
<accession>A0A8D9C9I0</accession>
<gene>
    <name evidence="1" type="ORF">SLAVMIC_00154</name>
</gene>
<organism evidence="1">
    <name type="scientific">uncultured marine phage</name>
    <dbReference type="NCBI Taxonomy" id="707152"/>
    <lineage>
        <taxon>Viruses</taxon>
        <taxon>environmental samples</taxon>
    </lineage>
</organism>
<protein>
    <submittedName>
        <fullName evidence="1">Uncharacterized protein</fullName>
    </submittedName>
</protein>
<proteinExistence type="predicted"/>
<evidence type="ECO:0000313" key="1">
    <source>
        <dbReference type="EMBL" id="CAG7579907.1"/>
    </source>
</evidence>